<name>A0A2L0ESI0_SORCE</name>
<evidence type="ECO:0000313" key="2">
    <source>
        <dbReference type="Proteomes" id="UP000238348"/>
    </source>
</evidence>
<dbReference type="Proteomes" id="UP000238348">
    <property type="component" value="Chromosome"/>
</dbReference>
<reference evidence="1 2" key="1">
    <citation type="submission" date="2015-09" db="EMBL/GenBank/DDBJ databases">
        <title>Sorangium comparison.</title>
        <authorList>
            <person name="Zaburannyi N."/>
            <person name="Bunk B."/>
            <person name="Overmann J."/>
            <person name="Mueller R."/>
        </authorList>
    </citation>
    <scope>NUCLEOTIDE SEQUENCE [LARGE SCALE GENOMIC DNA]</scope>
    <source>
        <strain evidence="1 2">So ce26</strain>
    </source>
</reference>
<protein>
    <submittedName>
        <fullName evidence="1">Uncharacterized protein</fullName>
    </submittedName>
</protein>
<proteinExistence type="predicted"/>
<accession>A0A2L0ESI0</accession>
<evidence type="ECO:0000313" key="1">
    <source>
        <dbReference type="EMBL" id="AUX42256.1"/>
    </source>
</evidence>
<gene>
    <name evidence="1" type="ORF">SOCE26_036850</name>
</gene>
<dbReference type="EMBL" id="CP012673">
    <property type="protein sequence ID" value="AUX42256.1"/>
    <property type="molecule type" value="Genomic_DNA"/>
</dbReference>
<dbReference type="AlphaFoldDB" id="A0A2L0ESI0"/>
<sequence length="103" mass="9988">MAALRAVAAGEAVGVDMLVRLAEQVAAGAAGEAPSSPALWARAALVAQLGEGLGAAAAAGDVEAVRVAHEAIGRLLGAPSQGVAASVQAPVVDLTAERGKRGR</sequence>
<organism evidence="1 2">
    <name type="scientific">Sorangium cellulosum</name>
    <name type="common">Polyangium cellulosum</name>
    <dbReference type="NCBI Taxonomy" id="56"/>
    <lineage>
        <taxon>Bacteria</taxon>
        <taxon>Pseudomonadati</taxon>
        <taxon>Myxococcota</taxon>
        <taxon>Polyangia</taxon>
        <taxon>Polyangiales</taxon>
        <taxon>Polyangiaceae</taxon>
        <taxon>Sorangium</taxon>
    </lineage>
</organism>